<sequence length="98" mass="10993">MKTKNQVTGWTGLQKAKEVLDEIPEGVDLIEHLFANLDRKEKMMKLQDKLYVIENISSESWESCLGIKTDTKPAAMSGPGLGKGPQQQEEEEEKLCSI</sequence>
<gene>
    <name evidence="2" type="ORF">GCK72_026036</name>
</gene>
<reference evidence="2 3" key="1">
    <citation type="submission" date="2019-12" db="EMBL/GenBank/DDBJ databases">
        <title>Chromosome-level assembly of the Caenorhabditis remanei genome.</title>
        <authorList>
            <person name="Teterina A.A."/>
            <person name="Willis J.H."/>
            <person name="Phillips P.C."/>
        </authorList>
    </citation>
    <scope>NUCLEOTIDE SEQUENCE [LARGE SCALE GENOMIC DNA]</scope>
    <source>
        <strain evidence="2 3">PX506</strain>
        <tissue evidence="2">Whole organism</tissue>
    </source>
</reference>
<name>A0A6A5G3J7_CAERE</name>
<dbReference type="Proteomes" id="UP000483820">
    <property type="component" value="Chromosome X"/>
</dbReference>
<dbReference type="EMBL" id="WUAV01000006">
    <property type="protein sequence ID" value="KAF1749568.1"/>
    <property type="molecule type" value="Genomic_DNA"/>
</dbReference>
<accession>A0A6A5G3J7</accession>
<proteinExistence type="predicted"/>
<feature type="compositionally biased region" description="Acidic residues" evidence="1">
    <location>
        <begin position="88"/>
        <end position="98"/>
    </location>
</feature>
<dbReference type="KEGG" id="crq:GCK72_026036"/>
<dbReference type="AlphaFoldDB" id="A0A6A5G3J7"/>
<protein>
    <submittedName>
        <fullName evidence="2">Uncharacterized protein</fullName>
    </submittedName>
</protein>
<feature type="region of interest" description="Disordered" evidence="1">
    <location>
        <begin position="72"/>
        <end position="98"/>
    </location>
</feature>
<evidence type="ECO:0000256" key="1">
    <source>
        <dbReference type="SAM" id="MobiDB-lite"/>
    </source>
</evidence>
<dbReference type="RefSeq" id="XP_053580187.1">
    <property type="nucleotide sequence ID" value="XM_053736621.1"/>
</dbReference>
<dbReference type="GeneID" id="78778005"/>
<organism evidence="2 3">
    <name type="scientific">Caenorhabditis remanei</name>
    <name type="common">Caenorhabditis vulgaris</name>
    <dbReference type="NCBI Taxonomy" id="31234"/>
    <lineage>
        <taxon>Eukaryota</taxon>
        <taxon>Metazoa</taxon>
        <taxon>Ecdysozoa</taxon>
        <taxon>Nematoda</taxon>
        <taxon>Chromadorea</taxon>
        <taxon>Rhabditida</taxon>
        <taxon>Rhabditina</taxon>
        <taxon>Rhabditomorpha</taxon>
        <taxon>Rhabditoidea</taxon>
        <taxon>Rhabditidae</taxon>
        <taxon>Peloderinae</taxon>
        <taxon>Caenorhabditis</taxon>
    </lineage>
</organism>
<dbReference type="CTD" id="78778005"/>
<evidence type="ECO:0000313" key="2">
    <source>
        <dbReference type="EMBL" id="KAF1749568.1"/>
    </source>
</evidence>
<comment type="caution">
    <text evidence="2">The sequence shown here is derived from an EMBL/GenBank/DDBJ whole genome shotgun (WGS) entry which is preliminary data.</text>
</comment>
<evidence type="ECO:0000313" key="3">
    <source>
        <dbReference type="Proteomes" id="UP000483820"/>
    </source>
</evidence>